<sequence>MEKVCKGWKFTSNHLSDEDGRIVIIWKEPIEVRVLHQSRQTVTCEVNIANKIQFVFTAVYASNLREERTDLWVELLRLQQMFSLDTCPWLVGGDFNQIIHPQEHSSSTVNGLSASMTELKDCLSQMDLFDLKFQGTLYTWSNNQPAGPIAKKLDHVLVNDHWLTIFPDSVATFLVPLPSDHSPSLVDLAYQLPKASTRPFKFFNYLTKHPNFHQLVLESWIQAGSFADNLKDLCWKQKIIKGDLKTINRENFSQIQERVSATNRLLQDVQVQALSDPSPITFQRERDLHLQWNFLRGIEESYFRQKSRVNWLKEGDLNTSYFQKVCQARASYNTIQSFLLDSGDQIEDPIEMSELAIAHFQSILAPASSLHTVWSS</sequence>
<dbReference type="InterPro" id="IPR036691">
    <property type="entry name" value="Endo/exonu/phosph_ase_sf"/>
</dbReference>
<proteinExistence type="predicted"/>
<evidence type="ECO:0000313" key="2">
    <source>
        <dbReference type="Proteomes" id="UP000694864"/>
    </source>
</evidence>
<reference evidence="2" key="1">
    <citation type="journal article" date="2014" name="Nat. Commun.">
        <title>The emerging biofuel crop Camelina sativa retains a highly undifferentiated hexaploid genome structure.</title>
        <authorList>
            <person name="Kagale S."/>
            <person name="Koh C."/>
            <person name="Nixon J."/>
            <person name="Bollina V."/>
            <person name="Clarke W.E."/>
            <person name="Tuteja R."/>
            <person name="Spillane C."/>
            <person name="Robinson S.J."/>
            <person name="Links M.G."/>
            <person name="Clarke C."/>
            <person name="Higgins E.E."/>
            <person name="Huebert T."/>
            <person name="Sharpe A.G."/>
            <person name="Parkin I.A."/>
        </authorList>
    </citation>
    <scope>NUCLEOTIDE SEQUENCE [LARGE SCALE GENOMIC DNA]</scope>
    <source>
        <strain evidence="2">cv. DH55</strain>
    </source>
</reference>
<dbReference type="PANTHER" id="PTHR33710:SF77">
    <property type="entry name" value="DNASE I-LIKE SUPERFAMILY PROTEIN"/>
    <property type="match status" value="1"/>
</dbReference>
<feature type="domain" description="Endonuclease/exonuclease/phosphatase" evidence="1">
    <location>
        <begin position="14"/>
        <end position="181"/>
    </location>
</feature>
<name>A0ABM0YIR1_CAMSA</name>
<protein>
    <submittedName>
        <fullName evidence="3">Uncharacterized protein LOC104778786</fullName>
    </submittedName>
</protein>
<dbReference type="SUPFAM" id="SSF56219">
    <property type="entry name" value="DNase I-like"/>
    <property type="match status" value="1"/>
</dbReference>
<dbReference type="PANTHER" id="PTHR33710">
    <property type="entry name" value="BNAC02G09200D PROTEIN"/>
    <property type="match status" value="1"/>
</dbReference>
<keyword evidence="2" id="KW-1185">Reference proteome</keyword>
<dbReference type="Pfam" id="PF03372">
    <property type="entry name" value="Exo_endo_phos"/>
    <property type="match status" value="1"/>
</dbReference>
<gene>
    <name evidence="3" type="primary">LOC104778786</name>
</gene>
<accession>A0ABM0YIR1</accession>
<evidence type="ECO:0000259" key="1">
    <source>
        <dbReference type="Pfam" id="PF03372"/>
    </source>
</evidence>
<organism evidence="2 3">
    <name type="scientific">Camelina sativa</name>
    <name type="common">False flax</name>
    <name type="synonym">Myagrum sativum</name>
    <dbReference type="NCBI Taxonomy" id="90675"/>
    <lineage>
        <taxon>Eukaryota</taxon>
        <taxon>Viridiplantae</taxon>
        <taxon>Streptophyta</taxon>
        <taxon>Embryophyta</taxon>
        <taxon>Tracheophyta</taxon>
        <taxon>Spermatophyta</taxon>
        <taxon>Magnoliopsida</taxon>
        <taxon>eudicotyledons</taxon>
        <taxon>Gunneridae</taxon>
        <taxon>Pentapetalae</taxon>
        <taxon>rosids</taxon>
        <taxon>malvids</taxon>
        <taxon>Brassicales</taxon>
        <taxon>Brassicaceae</taxon>
        <taxon>Camelineae</taxon>
        <taxon>Camelina</taxon>
    </lineage>
</organism>
<dbReference type="Gene3D" id="3.60.10.10">
    <property type="entry name" value="Endonuclease/exonuclease/phosphatase"/>
    <property type="match status" value="1"/>
</dbReference>
<dbReference type="RefSeq" id="XP_010501525.1">
    <property type="nucleotide sequence ID" value="XM_010503223.1"/>
</dbReference>
<dbReference type="Proteomes" id="UP000694864">
    <property type="component" value="Chromosome 3"/>
</dbReference>
<dbReference type="GeneID" id="104778786"/>
<dbReference type="InterPro" id="IPR005135">
    <property type="entry name" value="Endo/exonuclease/phosphatase"/>
</dbReference>
<reference evidence="3" key="2">
    <citation type="submission" date="2025-08" db="UniProtKB">
        <authorList>
            <consortium name="RefSeq"/>
        </authorList>
    </citation>
    <scope>IDENTIFICATION</scope>
    <source>
        <tissue evidence="3">Leaf</tissue>
    </source>
</reference>
<evidence type="ECO:0000313" key="3">
    <source>
        <dbReference type="RefSeq" id="XP_010501525.1"/>
    </source>
</evidence>